<sequence>MRNIIKAILYILSKAALIRYQPMVIGITGSVGKTSTKDAIFTILSAQYHKKVRKNQLNLNTEIGVPLTILGVSGGGRNLFKWFINFSKALVKIIWDPFYPEILVLELGADKPGDIKYLANLIKPHIGVITAVGEIPVHVEFFAGPKNLAREKARLIEAIPPIGFSILNCDDDTVLDMRERSLAHVLTFGFGEGATVRATAVEMRYTADVNGKQVPDGINFKLEHTGKIVPVRLHNVFGKSAVYSALAAAACGIALKMNLVEIAEALGAFESPPGRLKLIEGEKNTFILDDTYNASPTATVMALETVEAISASRRIAVLGDMLELGKYSEAAHRSVGEKVQHTADILITVGDRARFIANEALSRGMEENKIFSYSTTEEAAGKLEEILKEGDLVLVKGSRAMQMEKIVKEIMAYPEKAERLLVH</sequence>
<evidence type="ECO:0000259" key="5">
    <source>
        <dbReference type="Pfam" id="PF08245"/>
    </source>
</evidence>
<evidence type="ECO:0000256" key="3">
    <source>
        <dbReference type="ARBA" id="ARBA00022840"/>
    </source>
</evidence>
<keyword evidence="2" id="KW-0547">Nucleotide-binding</keyword>
<dbReference type="SUPFAM" id="SSF53623">
    <property type="entry name" value="MurD-like peptide ligases, catalytic domain"/>
    <property type="match status" value="1"/>
</dbReference>
<accession>A0A1G2PRN1</accession>
<gene>
    <name evidence="6" type="ORF">A3A97_03500</name>
</gene>
<name>A0A1G2PRN1_9BACT</name>
<evidence type="ECO:0000256" key="1">
    <source>
        <dbReference type="ARBA" id="ARBA00022598"/>
    </source>
</evidence>
<evidence type="ECO:0000313" key="7">
    <source>
        <dbReference type="Proteomes" id="UP000176951"/>
    </source>
</evidence>
<dbReference type="InterPro" id="IPR051046">
    <property type="entry name" value="MurCDEF_CellWall_CoF430Synth"/>
</dbReference>
<dbReference type="InterPro" id="IPR004101">
    <property type="entry name" value="Mur_ligase_C"/>
</dbReference>
<feature type="domain" description="Mur ligase C-terminal" evidence="4">
    <location>
        <begin position="274"/>
        <end position="399"/>
    </location>
</feature>
<dbReference type="PANTHER" id="PTHR43024:SF1">
    <property type="entry name" value="UDP-N-ACETYLMURAMOYL-TRIPEPTIDE--D-ALANYL-D-ALANINE LIGASE"/>
    <property type="match status" value="1"/>
</dbReference>
<dbReference type="Pfam" id="PF02875">
    <property type="entry name" value="Mur_ligase_C"/>
    <property type="match status" value="1"/>
</dbReference>
<reference evidence="6 7" key="1">
    <citation type="journal article" date="2016" name="Nat. Commun.">
        <title>Thousands of microbial genomes shed light on interconnected biogeochemical processes in an aquifer system.</title>
        <authorList>
            <person name="Anantharaman K."/>
            <person name="Brown C.T."/>
            <person name="Hug L.A."/>
            <person name="Sharon I."/>
            <person name="Castelle C.J."/>
            <person name="Probst A.J."/>
            <person name="Thomas B.C."/>
            <person name="Singh A."/>
            <person name="Wilkins M.J."/>
            <person name="Karaoz U."/>
            <person name="Brodie E.L."/>
            <person name="Williams K.H."/>
            <person name="Hubbard S.S."/>
            <person name="Banfield J.F."/>
        </authorList>
    </citation>
    <scope>NUCLEOTIDE SEQUENCE [LARGE SCALE GENOMIC DNA]</scope>
</reference>
<protein>
    <recommendedName>
        <fullName evidence="8">UDP-N-acetylmuramoyl-tripeptide--D-alanyl-D-alanine ligase</fullName>
    </recommendedName>
</protein>
<dbReference type="GO" id="GO:0005524">
    <property type="term" value="F:ATP binding"/>
    <property type="evidence" value="ECO:0007669"/>
    <property type="project" value="UniProtKB-KW"/>
</dbReference>
<keyword evidence="1" id="KW-0436">Ligase</keyword>
<dbReference type="Gene3D" id="3.90.190.20">
    <property type="entry name" value="Mur ligase, C-terminal domain"/>
    <property type="match status" value="1"/>
</dbReference>
<dbReference type="SUPFAM" id="SSF53244">
    <property type="entry name" value="MurD-like peptide ligases, peptide-binding domain"/>
    <property type="match status" value="1"/>
</dbReference>
<evidence type="ECO:0000259" key="4">
    <source>
        <dbReference type="Pfam" id="PF02875"/>
    </source>
</evidence>
<evidence type="ECO:0000256" key="2">
    <source>
        <dbReference type="ARBA" id="ARBA00022741"/>
    </source>
</evidence>
<dbReference type="Pfam" id="PF08245">
    <property type="entry name" value="Mur_ligase_M"/>
    <property type="match status" value="1"/>
</dbReference>
<dbReference type="GO" id="GO:0016881">
    <property type="term" value="F:acid-amino acid ligase activity"/>
    <property type="evidence" value="ECO:0007669"/>
    <property type="project" value="InterPro"/>
</dbReference>
<keyword evidence="3" id="KW-0067">ATP-binding</keyword>
<proteinExistence type="predicted"/>
<dbReference type="PANTHER" id="PTHR43024">
    <property type="entry name" value="UDP-N-ACETYLMURAMOYL-TRIPEPTIDE--D-ALANYL-D-ALANINE LIGASE"/>
    <property type="match status" value="1"/>
</dbReference>
<dbReference type="AlphaFoldDB" id="A0A1G2PRN1"/>
<feature type="domain" description="Mur ligase central" evidence="5">
    <location>
        <begin position="101"/>
        <end position="251"/>
    </location>
</feature>
<dbReference type="Proteomes" id="UP000176951">
    <property type="component" value="Unassembled WGS sequence"/>
</dbReference>
<dbReference type="EMBL" id="MHSW01000038">
    <property type="protein sequence ID" value="OHA50389.1"/>
    <property type="molecule type" value="Genomic_DNA"/>
</dbReference>
<comment type="caution">
    <text evidence="6">The sequence shown here is derived from an EMBL/GenBank/DDBJ whole genome shotgun (WGS) entry which is preliminary data.</text>
</comment>
<dbReference type="InterPro" id="IPR036615">
    <property type="entry name" value="Mur_ligase_C_dom_sf"/>
</dbReference>
<organism evidence="6 7">
    <name type="scientific">Candidatus Terrybacteria bacterium RIFCSPLOWO2_01_FULL_40_23</name>
    <dbReference type="NCBI Taxonomy" id="1802366"/>
    <lineage>
        <taxon>Bacteria</taxon>
        <taxon>Candidatus Terryibacteriota</taxon>
    </lineage>
</organism>
<dbReference type="InterPro" id="IPR036565">
    <property type="entry name" value="Mur-like_cat_sf"/>
</dbReference>
<dbReference type="InterPro" id="IPR013221">
    <property type="entry name" value="Mur_ligase_cen"/>
</dbReference>
<evidence type="ECO:0000313" key="6">
    <source>
        <dbReference type="EMBL" id="OHA50389.1"/>
    </source>
</evidence>
<dbReference type="Gene3D" id="3.40.1190.10">
    <property type="entry name" value="Mur-like, catalytic domain"/>
    <property type="match status" value="1"/>
</dbReference>
<evidence type="ECO:0008006" key="8">
    <source>
        <dbReference type="Google" id="ProtNLM"/>
    </source>
</evidence>